<keyword evidence="3" id="KW-0812">Transmembrane</keyword>
<reference evidence="7" key="1">
    <citation type="submission" date="2023-05" db="EMBL/GenBank/DDBJ databases">
        <authorList>
            <person name="Huff M."/>
        </authorList>
    </citation>
    <scope>NUCLEOTIDE SEQUENCE</scope>
</reference>
<keyword evidence="8" id="KW-1185">Reference proteome</keyword>
<organism evidence="7 8">
    <name type="scientific">Fraxinus pennsylvanica</name>
    <dbReference type="NCBI Taxonomy" id="56036"/>
    <lineage>
        <taxon>Eukaryota</taxon>
        <taxon>Viridiplantae</taxon>
        <taxon>Streptophyta</taxon>
        <taxon>Embryophyta</taxon>
        <taxon>Tracheophyta</taxon>
        <taxon>Spermatophyta</taxon>
        <taxon>Magnoliopsida</taxon>
        <taxon>eudicotyledons</taxon>
        <taxon>Gunneridae</taxon>
        <taxon>Pentapetalae</taxon>
        <taxon>asterids</taxon>
        <taxon>lamiids</taxon>
        <taxon>Lamiales</taxon>
        <taxon>Oleaceae</taxon>
        <taxon>Oleeae</taxon>
        <taxon>Fraxinus</taxon>
    </lineage>
</organism>
<evidence type="ECO:0000256" key="5">
    <source>
        <dbReference type="ARBA" id="ARBA00023136"/>
    </source>
</evidence>
<evidence type="ECO:0000256" key="1">
    <source>
        <dbReference type="ARBA" id="ARBA00004141"/>
    </source>
</evidence>
<dbReference type="InterPro" id="IPR007770">
    <property type="entry name" value="DMP"/>
</dbReference>
<evidence type="ECO:0000313" key="8">
    <source>
        <dbReference type="Proteomes" id="UP000834106"/>
    </source>
</evidence>
<dbReference type="Proteomes" id="UP000834106">
    <property type="component" value="Chromosome 2"/>
</dbReference>
<proteinExistence type="inferred from homology"/>
<comment type="subcellular location">
    <subcellularLocation>
        <location evidence="1">Membrane</location>
        <topology evidence="1">Multi-pass membrane protein</topology>
    </subcellularLocation>
</comment>
<keyword evidence="4" id="KW-1133">Transmembrane helix</keyword>
<evidence type="ECO:0000313" key="7">
    <source>
        <dbReference type="EMBL" id="CAI9756462.1"/>
    </source>
</evidence>
<evidence type="ECO:0000256" key="3">
    <source>
        <dbReference type="ARBA" id="ARBA00022692"/>
    </source>
</evidence>
<comment type="similarity">
    <text evidence="2">Belongs to the plant DMP1 protein family.</text>
</comment>
<dbReference type="GO" id="GO:0016020">
    <property type="term" value="C:membrane"/>
    <property type="evidence" value="ECO:0007669"/>
    <property type="project" value="UniProtKB-SubCell"/>
</dbReference>
<sequence length="188" mass="20543">MVAVDDGEGGGCRKRSGDDGPMVAENGGCGEGASTENSCRGEIKEEKESSRNIIDEEMPLLVNSATPEVQKNLIQKRHLQALSPGLSSTTNSELAFQLLSPVFSNQDSFKDPKENVCYGFTTFRSLYHLWITIALLDQNVVSCFYPQPSDGTKEVLTELPVEIGEICNMLFVVFHTKQHGIGLPVTDC</sequence>
<dbReference type="AlphaFoldDB" id="A0AAD2DJ27"/>
<gene>
    <name evidence="7" type="ORF">FPE_LOCUS3892</name>
</gene>
<feature type="compositionally biased region" description="Basic and acidic residues" evidence="6">
    <location>
        <begin position="39"/>
        <end position="49"/>
    </location>
</feature>
<keyword evidence="5" id="KW-0472">Membrane</keyword>
<evidence type="ECO:0000256" key="6">
    <source>
        <dbReference type="SAM" id="MobiDB-lite"/>
    </source>
</evidence>
<name>A0AAD2DJ27_9LAMI</name>
<feature type="region of interest" description="Disordered" evidence="6">
    <location>
        <begin position="1"/>
        <end position="49"/>
    </location>
</feature>
<dbReference type="Pfam" id="PF05078">
    <property type="entry name" value="DUF679"/>
    <property type="match status" value="1"/>
</dbReference>
<protein>
    <submittedName>
        <fullName evidence="7">Uncharacterized protein</fullName>
    </submittedName>
</protein>
<dbReference type="GO" id="GO:0010256">
    <property type="term" value="P:endomembrane system organization"/>
    <property type="evidence" value="ECO:0007669"/>
    <property type="project" value="TreeGrafter"/>
</dbReference>
<dbReference type="PANTHER" id="PTHR31621">
    <property type="entry name" value="PROTEIN DMP3"/>
    <property type="match status" value="1"/>
</dbReference>
<dbReference type="EMBL" id="OU503037">
    <property type="protein sequence ID" value="CAI9756462.1"/>
    <property type="molecule type" value="Genomic_DNA"/>
</dbReference>
<dbReference type="PANTHER" id="PTHR31621:SF0">
    <property type="entry name" value="PROTEIN DMP6"/>
    <property type="match status" value="1"/>
</dbReference>
<evidence type="ECO:0000256" key="2">
    <source>
        <dbReference type="ARBA" id="ARBA00008707"/>
    </source>
</evidence>
<evidence type="ECO:0000256" key="4">
    <source>
        <dbReference type="ARBA" id="ARBA00022989"/>
    </source>
</evidence>
<dbReference type="GO" id="GO:0005737">
    <property type="term" value="C:cytoplasm"/>
    <property type="evidence" value="ECO:0007669"/>
    <property type="project" value="UniProtKB-ARBA"/>
</dbReference>
<accession>A0AAD2DJ27</accession>